<dbReference type="InterPro" id="IPR007848">
    <property type="entry name" value="Small_mtfrase_dom"/>
</dbReference>
<gene>
    <name evidence="5" type="ORF">SU86_008820</name>
</gene>
<keyword evidence="6" id="KW-1185">Reference proteome</keyword>
<evidence type="ECO:0000256" key="3">
    <source>
        <dbReference type="ARBA" id="ARBA00022691"/>
    </source>
</evidence>
<dbReference type="OrthoDB" id="27149at2157"/>
<dbReference type="Proteomes" id="UP000266745">
    <property type="component" value="Chromosome"/>
</dbReference>
<dbReference type="SUPFAM" id="SSF53335">
    <property type="entry name" value="S-adenosyl-L-methionine-dependent methyltransferases"/>
    <property type="match status" value="1"/>
</dbReference>
<feature type="domain" description="Methyltransferase small" evidence="4">
    <location>
        <begin position="15"/>
        <end position="149"/>
    </location>
</feature>
<keyword evidence="3" id="KW-0949">S-adenosyl-L-methionine</keyword>
<dbReference type="PANTHER" id="PTHR45875">
    <property type="entry name" value="METHYLTRANSFERASE N6AMT1"/>
    <property type="match status" value="1"/>
</dbReference>
<sequence>MQSRSADSYAPAEDTFFLADHIKNEKGVSALEIGTGSGYLSKILEKNFELVISTDIDFKSLVTQSQKTQNGICCTGADALGAKFDLIVCNLPYLPSEKIIDRTVDGGPEGLAIPLDIIKSANSCLKPGGKMLYLTSSLANYEKLIQSTTSMGSAAKVLAKKKLFFEELIIVQATKLLS</sequence>
<dbReference type="STRING" id="1603555.SU86_008820"/>
<dbReference type="InterPro" id="IPR029063">
    <property type="entry name" value="SAM-dependent_MTases_sf"/>
</dbReference>
<organism evidence="5 6">
    <name type="scientific">Candidatus Nitrosotenuis cloacae</name>
    <dbReference type="NCBI Taxonomy" id="1603555"/>
    <lineage>
        <taxon>Archaea</taxon>
        <taxon>Nitrososphaerota</taxon>
        <taxon>Candidatus Nitrosotenuis</taxon>
    </lineage>
</organism>
<reference evidence="5 6" key="1">
    <citation type="journal article" date="2016" name="Sci. Rep.">
        <title>A novel ammonia-oxidizing archaeon from wastewater treatment plant: Its enrichment, physiological and genomic characteristics.</title>
        <authorList>
            <person name="Li Y."/>
            <person name="Ding K."/>
            <person name="Wen X."/>
            <person name="Zhang B."/>
            <person name="Shen B."/>
            <person name="Yang Y."/>
        </authorList>
    </citation>
    <scope>NUCLEOTIDE SEQUENCE [LARGE SCALE GENOMIC DNA]</scope>
    <source>
        <strain evidence="5 6">SAT1</strain>
    </source>
</reference>
<proteinExistence type="predicted"/>
<evidence type="ECO:0000256" key="1">
    <source>
        <dbReference type="ARBA" id="ARBA00022603"/>
    </source>
</evidence>
<name>A0A3G1B3V6_9ARCH</name>
<evidence type="ECO:0000313" key="6">
    <source>
        <dbReference type="Proteomes" id="UP000266745"/>
    </source>
</evidence>
<protein>
    <submittedName>
        <fullName evidence="5">Methylase</fullName>
    </submittedName>
</protein>
<evidence type="ECO:0000259" key="4">
    <source>
        <dbReference type="Pfam" id="PF05175"/>
    </source>
</evidence>
<dbReference type="Pfam" id="PF05175">
    <property type="entry name" value="MTS"/>
    <property type="match status" value="1"/>
</dbReference>
<dbReference type="CDD" id="cd02440">
    <property type="entry name" value="AdoMet_MTases"/>
    <property type="match status" value="1"/>
</dbReference>
<accession>A0A3G1B3V6</accession>
<dbReference type="GO" id="GO:0032259">
    <property type="term" value="P:methylation"/>
    <property type="evidence" value="ECO:0007669"/>
    <property type="project" value="UniProtKB-KW"/>
</dbReference>
<dbReference type="KEGG" id="tah:SU86_008820"/>
<dbReference type="AlphaFoldDB" id="A0A3G1B3V6"/>
<dbReference type="InterPro" id="IPR052190">
    <property type="entry name" value="Euk-Arch_PrmC-MTase"/>
</dbReference>
<evidence type="ECO:0000313" key="5">
    <source>
        <dbReference type="EMBL" id="AJZ76440.1"/>
    </source>
</evidence>
<dbReference type="NCBIfam" id="TIGR00537">
    <property type="entry name" value="hemK_rel_arch"/>
    <property type="match status" value="1"/>
</dbReference>
<evidence type="ECO:0000256" key="2">
    <source>
        <dbReference type="ARBA" id="ARBA00022679"/>
    </source>
</evidence>
<keyword evidence="2" id="KW-0808">Transferase</keyword>
<dbReference type="GO" id="GO:0008757">
    <property type="term" value="F:S-adenosylmethionine-dependent methyltransferase activity"/>
    <property type="evidence" value="ECO:0007669"/>
    <property type="project" value="TreeGrafter"/>
</dbReference>
<dbReference type="PANTHER" id="PTHR45875:SF1">
    <property type="entry name" value="METHYLTRANSFERASE N6AMT1"/>
    <property type="match status" value="1"/>
</dbReference>
<dbReference type="EMBL" id="CP011097">
    <property type="protein sequence ID" value="AJZ76440.1"/>
    <property type="molecule type" value="Genomic_DNA"/>
</dbReference>
<dbReference type="GO" id="GO:0035657">
    <property type="term" value="C:eRF1 methyltransferase complex"/>
    <property type="evidence" value="ECO:0007669"/>
    <property type="project" value="TreeGrafter"/>
</dbReference>
<dbReference type="GO" id="GO:0008276">
    <property type="term" value="F:protein methyltransferase activity"/>
    <property type="evidence" value="ECO:0007669"/>
    <property type="project" value="TreeGrafter"/>
</dbReference>
<dbReference type="RefSeq" id="WP_048187207.1">
    <property type="nucleotide sequence ID" value="NZ_CP011097.1"/>
</dbReference>
<dbReference type="GeneID" id="24874664"/>
<keyword evidence="1 5" id="KW-0489">Methyltransferase</keyword>
<dbReference type="InterPro" id="IPR004557">
    <property type="entry name" value="PrmC-related"/>
</dbReference>
<dbReference type="Gene3D" id="3.40.50.150">
    <property type="entry name" value="Vaccinia Virus protein VP39"/>
    <property type="match status" value="1"/>
</dbReference>